<name>A0A553JS81_SHEHA</name>
<comment type="caution">
    <text evidence="3">The sequence shown here is derived from an EMBL/GenBank/DDBJ whole genome shotgun (WGS) entry which is preliminary data.</text>
</comment>
<dbReference type="OrthoDB" id="6401942at2"/>
<evidence type="ECO:0000313" key="3">
    <source>
        <dbReference type="EMBL" id="TRY15323.1"/>
    </source>
</evidence>
<gene>
    <name evidence="3" type="ORF">FN961_06555</name>
</gene>
<evidence type="ECO:0000256" key="1">
    <source>
        <dbReference type="SAM" id="MobiDB-lite"/>
    </source>
</evidence>
<feature type="domain" description="Bacterial toxin 44" evidence="2">
    <location>
        <begin position="73"/>
        <end position="177"/>
    </location>
</feature>
<organism evidence="3 4">
    <name type="scientific">Shewanella hanedai</name>
    <name type="common">Alteromonas hanedai</name>
    <dbReference type="NCBI Taxonomy" id="25"/>
    <lineage>
        <taxon>Bacteria</taxon>
        <taxon>Pseudomonadati</taxon>
        <taxon>Pseudomonadota</taxon>
        <taxon>Gammaproteobacteria</taxon>
        <taxon>Alteromonadales</taxon>
        <taxon>Shewanellaceae</taxon>
        <taxon>Shewanella</taxon>
    </lineage>
</organism>
<feature type="compositionally biased region" description="Acidic residues" evidence="1">
    <location>
        <begin position="183"/>
        <end position="201"/>
    </location>
</feature>
<protein>
    <recommendedName>
        <fullName evidence="2">Bacterial toxin 44 domain-containing protein</fullName>
    </recommendedName>
</protein>
<keyword evidence="4" id="KW-1185">Reference proteome</keyword>
<feature type="region of interest" description="Disordered" evidence="1">
    <location>
        <begin position="160"/>
        <end position="219"/>
    </location>
</feature>
<dbReference type="EMBL" id="VKGK01000005">
    <property type="protein sequence ID" value="TRY15323.1"/>
    <property type="molecule type" value="Genomic_DNA"/>
</dbReference>
<proteinExistence type="predicted"/>
<feature type="region of interest" description="Disordered" evidence="1">
    <location>
        <begin position="234"/>
        <end position="253"/>
    </location>
</feature>
<feature type="compositionally biased region" description="Gly residues" evidence="1">
    <location>
        <begin position="205"/>
        <end position="219"/>
    </location>
</feature>
<dbReference type="Proteomes" id="UP000318126">
    <property type="component" value="Unassembled WGS sequence"/>
</dbReference>
<dbReference type="InterPro" id="IPR028946">
    <property type="entry name" value="Ntox44"/>
</dbReference>
<accession>A0A553JS81</accession>
<reference evidence="4" key="1">
    <citation type="submission" date="2019-07" db="EMBL/GenBank/DDBJ databases">
        <title>Shewanella sp. YLB-08 draft genomic sequence.</title>
        <authorList>
            <person name="Yu L."/>
        </authorList>
    </citation>
    <scope>NUCLEOTIDE SEQUENCE [LARGE SCALE GENOMIC DNA]</scope>
    <source>
        <strain evidence="4">JCM 20706</strain>
    </source>
</reference>
<evidence type="ECO:0000313" key="4">
    <source>
        <dbReference type="Proteomes" id="UP000318126"/>
    </source>
</evidence>
<sequence length="253" mass="26300">MKDVVEGGIDIVKSLKLAILIPLLFGSGVVHASCTPEQESPAGKPENFDTNKHLKQFDRAGVAASRLPNGGLAVRASVMASMFAPHRKYDLKNNPNYMSSQEFGNWFYGAAAAQMGFNRQEALTAGAIVQQWQNYDNTNHPDAGDVSRLASNIVHAISTGEGDNLDDAAPIEGGHSYSKDVYENDPDSDSNSDSCDSDDSSDNSSGGGGGGEGSYSGGWGSSGSFIGASGCYGNCGGGGGGSVTITDFPKLRK</sequence>
<dbReference type="Pfam" id="PF15607">
    <property type="entry name" value="Ntox44"/>
    <property type="match status" value="1"/>
</dbReference>
<dbReference type="RefSeq" id="WP_143563753.1">
    <property type="nucleotide sequence ID" value="NZ_BMPL01000004.1"/>
</dbReference>
<evidence type="ECO:0000259" key="2">
    <source>
        <dbReference type="Pfam" id="PF15607"/>
    </source>
</evidence>
<dbReference type="AlphaFoldDB" id="A0A553JS81"/>